<accession>A0A914Y358</accession>
<dbReference type="WBParaSite" id="PSU_v2.g13211.t1">
    <property type="protein sequence ID" value="PSU_v2.g13211.t1"/>
    <property type="gene ID" value="PSU_v2.g13211"/>
</dbReference>
<proteinExistence type="predicted"/>
<evidence type="ECO:0000256" key="1">
    <source>
        <dbReference type="SAM" id="Phobius"/>
    </source>
</evidence>
<evidence type="ECO:0000313" key="3">
    <source>
        <dbReference type="WBParaSite" id="PSU_v2.g13211.t1"/>
    </source>
</evidence>
<keyword evidence="2" id="KW-1185">Reference proteome</keyword>
<protein>
    <submittedName>
        <fullName evidence="3">Uncharacterized protein</fullName>
    </submittedName>
</protein>
<keyword evidence="1" id="KW-1133">Transmembrane helix</keyword>
<organism evidence="2 3">
    <name type="scientific">Panagrolaimus superbus</name>
    <dbReference type="NCBI Taxonomy" id="310955"/>
    <lineage>
        <taxon>Eukaryota</taxon>
        <taxon>Metazoa</taxon>
        <taxon>Ecdysozoa</taxon>
        <taxon>Nematoda</taxon>
        <taxon>Chromadorea</taxon>
        <taxon>Rhabditida</taxon>
        <taxon>Tylenchina</taxon>
        <taxon>Panagrolaimomorpha</taxon>
        <taxon>Panagrolaimoidea</taxon>
        <taxon>Panagrolaimidae</taxon>
        <taxon>Panagrolaimus</taxon>
    </lineage>
</organism>
<keyword evidence="1" id="KW-0812">Transmembrane</keyword>
<keyword evidence="1" id="KW-0472">Membrane</keyword>
<dbReference type="AlphaFoldDB" id="A0A914Y358"/>
<reference evidence="3" key="1">
    <citation type="submission" date="2022-11" db="UniProtKB">
        <authorList>
            <consortium name="WormBaseParasite"/>
        </authorList>
    </citation>
    <scope>IDENTIFICATION</scope>
</reference>
<dbReference type="Proteomes" id="UP000887577">
    <property type="component" value="Unplaced"/>
</dbReference>
<name>A0A914Y358_9BILA</name>
<feature type="transmembrane region" description="Helical" evidence="1">
    <location>
        <begin position="12"/>
        <end position="35"/>
    </location>
</feature>
<sequence length="81" mass="9090">MEKQYSIPIGYIAGPLVAIVVILCLLGCMLFFFVARSKRANQGHYSPSNQEQTGGARMQMFTMEAQKIQLPPNKSMPERLI</sequence>
<evidence type="ECO:0000313" key="2">
    <source>
        <dbReference type="Proteomes" id="UP000887577"/>
    </source>
</evidence>